<evidence type="ECO:0000313" key="3">
    <source>
        <dbReference type="Proteomes" id="UP001286313"/>
    </source>
</evidence>
<sequence>MESSSNDSSDEVYSPGVSGESVTSSNSSDELSDMNLLDNNEFIEEGGWRLVADIFADTRPEPPPPLNDPRSGRRATG</sequence>
<feature type="region of interest" description="Disordered" evidence="1">
    <location>
        <begin position="1"/>
        <end position="33"/>
    </location>
</feature>
<proteinExistence type="predicted"/>
<protein>
    <submittedName>
        <fullName evidence="2">Uncharacterized protein</fullName>
    </submittedName>
</protein>
<dbReference type="EMBL" id="JAWQEG010000584">
    <property type="protein sequence ID" value="KAK3888145.1"/>
    <property type="molecule type" value="Genomic_DNA"/>
</dbReference>
<evidence type="ECO:0000256" key="1">
    <source>
        <dbReference type="SAM" id="MobiDB-lite"/>
    </source>
</evidence>
<dbReference type="AlphaFoldDB" id="A0AAE1L054"/>
<dbReference type="Proteomes" id="UP001286313">
    <property type="component" value="Unassembled WGS sequence"/>
</dbReference>
<gene>
    <name evidence="2" type="ORF">Pcinc_007789</name>
</gene>
<name>A0AAE1L054_PETCI</name>
<feature type="compositionally biased region" description="Low complexity" evidence="1">
    <location>
        <begin position="18"/>
        <end position="33"/>
    </location>
</feature>
<reference evidence="2" key="1">
    <citation type="submission" date="2023-10" db="EMBL/GenBank/DDBJ databases">
        <title>Genome assemblies of two species of porcelain crab, Petrolisthes cinctipes and Petrolisthes manimaculis (Anomura: Porcellanidae).</title>
        <authorList>
            <person name="Angst P."/>
        </authorList>
    </citation>
    <scope>NUCLEOTIDE SEQUENCE</scope>
    <source>
        <strain evidence="2">PB745_01</strain>
        <tissue evidence="2">Gill</tissue>
    </source>
</reference>
<accession>A0AAE1L054</accession>
<evidence type="ECO:0000313" key="2">
    <source>
        <dbReference type="EMBL" id="KAK3888145.1"/>
    </source>
</evidence>
<organism evidence="2 3">
    <name type="scientific">Petrolisthes cinctipes</name>
    <name type="common">Flat porcelain crab</name>
    <dbReference type="NCBI Taxonomy" id="88211"/>
    <lineage>
        <taxon>Eukaryota</taxon>
        <taxon>Metazoa</taxon>
        <taxon>Ecdysozoa</taxon>
        <taxon>Arthropoda</taxon>
        <taxon>Crustacea</taxon>
        <taxon>Multicrustacea</taxon>
        <taxon>Malacostraca</taxon>
        <taxon>Eumalacostraca</taxon>
        <taxon>Eucarida</taxon>
        <taxon>Decapoda</taxon>
        <taxon>Pleocyemata</taxon>
        <taxon>Anomura</taxon>
        <taxon>Galatheoidea</taxon>
        <taxon>Porcellanidae</taxon>
        <taxon>Petrolisthes</taxon>
    </lineage>
</organism>
<keyword evidence="3" id="KW-1185">Reference proteome</keyword>
<feature type="region of interest" description="Disordered" evidence="1">
    <location>
        <begin position="56"/>
        <end position="77"/>
    </location>
</feature>
<comment type="caution">
    <text evidence="2">The sequence shown here is derived from an EMBL/GenBank/DDBJ whole genome shotgun (WGS) entry which is preliminary data.</text>
</comment>